<keyword evidence="6" id="KW-0653">Protein transport</keyword>
<keyword evidence="3" id="KW-0813">Transport</keyword>
<dbReference type="GO" id="GO:0008320">
    <property type="term" value="F:protein transmembrane transporter activity"/>
    <property type="evidence" value="ECO:0007669"/>
    <property type="project" value="TreeGrafter"/>
</dbReference>
<keyword evidence="8" id="KW-0811">Translocation</keyword>
<dbReference type="GO" id="GO:0030150">
    <property type="term" value="P:protein import into mitochondrial matrix"/>
    <property type="evidence" value="ECO:0007669"/>
    <property type="project" value="TreeGrafter"/>
</dbReference>
<evidence type="ECO:0000256" key="6">
    <source>
        <dbReference type="ARBA" id="ARBA00022927"/>
    </source>
</evidence>
<keyword evidence="9" id="KW-0496">Mitochondrion</keyword>
<evidence type="ECO:0000313" key="12">
    <source>
        <dbReference type="EMBL" id="KAF8679354.1"/>
    </source>
</evidence>
<dbReference type="Proteomes" id="UP000636709">
    <property type="component" value="Unassembled WGS sequence"/>
</dbReference>
<evidence type="ECO:0000256" key="5">
    <source>
        <dbReference type="ARBA" id="ARBA00022792"/>
    </source>
</evidence>
<gene>
    <name evidence="12" type="ORF">HU200_046139</name>
</gene>
<evidence type="ECO:0000256" key="11">
    <source>
        <dbReference type="SAM" id="MobiDB-lite"/>
    </source>
</evidence>
<keyword evidence="5" id="KW-0999">Mitochondrion inner membrane</keyword>
<evidence type="ECO:0000256" key="8">
    <source>
        <dbReference type="ARBA" id="ARBA00023010"/>
    </source>
</evidence>
<keyword evidence="7" id="KW-1133">Transmembrane helix</keyword>
<proteinExistence type="inferred from homology"/>
<dbReference type="OrthoDB" id="2261329at2759"/>
<keyword evidence="4" id="KW-0812">Transmembrane</keyword>
<dbReference type="EMBL" id="JACEFO010002125">
    <property type="protein sequence ID" value="KAF8679354.1"/>
    <property type="molecule type" value="Genomic_DNA"/>
</dbReference>
<organism evidence="12 13">
    <name type="scientific">Digitaria exilis</name>
    <dbReference type="NCBI Taxonomy" id="1010633"/>
    <lineage>
        <taxon>Eukaryota</taxon>
        <taxon>Viridiplantae</taxon>
        <taxon>Streptophyta</taxon>
        <taxon>Embryophyta</taxon>
        <taxon>Tracheophyta</taxon>
        <taxon>Spermatophyta</taxon>
        <taxon>Magnoliopsida</taxon>
        <taxon>Liliopsida</taxon>
        <taxon>Poales</taxon>
        <taxon>Poaceae</taxon>
        <taxon>PACMAD clade</taxon>
        <taxon>Panicoideae</taxon>
        <taxon>Panicodae</taxon>
        <taxon>Paniceae</taxon>
        <taxon>Anthephorinae</taxon>
        <taxon>Digitaria</taxon>
    </lineage>
</organism>
<evidence type="ECO:0000256" key="3">
    <source>
        <dbReference type="ARBA" id="ARBA00022448"/>
    </source>
</evidence>
<feature type="compositionally biased region" description="Polar residues" evidence="11">
    <location>
        <begin position="399"/>
        <end position="410"/>
    </location>
</feature>
<dbReference type="Pfam" id="PF02466">
    <property type="entry name" value="Tim17"/>
    <property type="match status" value="2"/>
</dbReference>
<dbReference type="PANTHER" id="PTHR10485:SF0">
    <property type="entry name" value="AT05822P-RELATED"/>
    <property type="match status" value="1"/>
</dbReference>
<dbReference type="AlphaFoldDB" id="A0A835EEA9"/>
<keyword evidence="10" id="KW-0472">Membrane</keyword>
<evidence type="ECO:0000256" key="10">
    <source>
        <dbReference type="ARBA" id="ARBA00023136"/>
    </source>
</evidence>
<protein>
    <submittedName>
        <fullName evidence="12">Uncharacterized protein</fullName>
    </submittedName>
</protein>
<name>A0A835EEA9_9POAL</name>
<evidence type="ECO:0000256" key="9">
    <source>
        <dbReference type="ARBA" id="ARBA00023128"/>
    </source>
</evidence>
<dbReference type="GO" id="GO:0005744">
    <property type="term" value="C:TIM23 mitochondrial import inner membrane translocase complex"/>
    <property type="evidence" value="ECO:0007669"/>
    <property type="project" value="TreeGrafter"/>
</dbReference>
<evidence type="ECO:0000313" key="13">
    <source>
        <dbReference type="Proteomes" id="UP000636709"/>
    </source>
</evidence>
<feature type="region of interest" description="Disordered" evidence="11">
    <location>
        <begin position="398"/>
        <end position="421"/>
    </location>
</feature>
<keyword evidence="13" id="KW-1185">Reference proteome</keyword>
<comment type="similarity">
    <text evidence="2">Belongs to the Tim17/Tim22/Tim23 family.</text>
</comment>
<evidence type="ECO:0000256" key="4">
    <source>
        <dbReference type="ARBA" id="ARBA00022692"/>
    </source>
</evidence>
<evidence type="ECO:0000256" key="2">
    <source>
        <dbReference type="ARBA" id="ARBA00008444"/>
    </source>
</evidence>
<comment type="caution">
    <text evidence="12">The sequence shown here is derived from an EMBL/GenBank/DDBJ whole genome shotgun (WGS) entry which is preliminary data.</text>
</comment>
<evidence type="ECO:0000256" key="1">
    <source>
        <dbReference type="ARBA" id="ARBA00004448"/>
    </source>
</evidence>
<sequence length="421" mass="43140">MGTPETSREPCPDRILDDVGGAFGMGAVGGSVFHFLKGTYNSPNGMRLSGGAQAVRMNAPRVGGSFAVWGGLFSTFDCAMVYARQKEDPWNSIVAGAATGGFLSMRQGAAAAGRSALMGGILLALIEGAGLMLNRVLANPPLPAEDPNLTAAMGGGGFPGLPQPPPVVAPPEAASSSGAAGWFGGLFGKKEEDKKAGAGGGKSEILESFDTPSTPIPSFEYKLGSTTMESHAATAPCPDRIVGDAGQAFAIGAVGGSFFHFAKGLRNSPSGARFAGGLQAMRMNVPRVAGSFAVWGGMYSACDCALVYVWQKEDPWNSILSGAAASGILSLRQGFRAVARSSMYGALLFALISGAGVMVQNSQPRSMSADVPAITPVDRSPGGGWVSGLFTKRKVEEGVTNSSSKTNFRDSQGAKHASTIV</sequence>
<accession>A0A835EEA9</accession>
<dbReference type="PANTHER" id="PTHR10485">
    <property type="entry name" value="MITOCHONDRIAL IMPORT INNER MEMBRANE TRANSLOCASE SUBUNIT TIM-17"/>
    <property type="match status" value="1"/>
</dbReference>
<reference evidence="12" key="1">
    <citation type="submission" date="2020-07" db="EMBL/GenBank/DDBJ databases">
        <title>Genome sequence and genetic diversity analysis of an under-domesticated orphan crop, white fonio (Digitaria exilis).</title>
        <authorList>
            <person name="Bennetzen J.L."/>
            <person name="Chen S."/>
            <person name="Ma X."/>
            <person name="Wang X."/>
            <person name="Yssel A.E.J."/>
            <person name="Chaluvadi S.R."/>
            <person name="Johnson M."/>
            <person name="Gangashetty P."/>
            <person name="Hamidou F."/>
            <person name="Sanogo M.D."/>
            <person name="Zwaenepoel A."/>
            <person name="Wallace J."/>
            <person name="Van De Peer Y."/>
            <person name="Van Deynze A."/>
        </authorList>
    </citation>
    <scope>NUCLEOTIDE SEQUENCE</scope>
    <source>
        <tissue evidence="12">Leaves</tissue>
    </source>
</reference>
<comment type="subcellular location">
    <subcellularLocation>
        <location evidence="1">Mitochondrion inner membrane</location>
        <topology evidence="1">Multi-pass membrane protein</topology>
    </subcellularLocation>
</comment>
<evidence type="ECO:0000256" key="7">
    <source>
        <dbReference type="ARBA" id="ARBA00022989"/>
    </source>
</evidence>